<dbReference type="InterPro" id="IPR040442">
    <property type="entry name" value="Pyrv_kinase-like_dom_sf"/>
</dbReference>
<evidence type="ECO:0000256" key="3">
    <source>
        <dbReference type="ARBA" id="ARBA00022842"/>
    </source>
</evidence>
<feature type="binding site" evidence="5">
    <location>
        <position position="136"/>
    </location>
    <ligand>
        <name>Mg(2+)</name>
        <dbReference type="ChEBI" id="CHEBI:18420"/>
    </ligand>
</feature>
<evidence type="ECO:0000256" key="1">
    <source>
        <dbReference type="ARBA" id="ARBA00001946"/>
    </source>
</evidence>
<evidence type="ECO:0000256" key="5">
    <source>
        <dbReference type="PIRSR" id="PIRSR015582-2"/>
    </source>
</evidence>
<keyword evidence="2 5" id="KW-0479">Metal-binding</keyword>
<dbReference type="Proteomes" id="UP000203229">
    <property type="component" value="Chromosome"/>
</dbReference>
<dbReference type="InterPro" id="IPR011206">
    <property type="entry name" value="Citrate_lyase_beta/mcl1/mcl2"/>
</dbReference>
<feature type="binding site" evidence="5">
    <location>
        <position position="163"/>
    </location>
    <ligand>
        <name>Mg(2+)</name>
        <dbReference type="ChEBI" id="CHEBI:18420"/>
    </ligand>
</feature>
<keyword evidence="7" id="KW-0456">Lyase</keyword>
<dbReference type="PIRSF" id="PIRSF015582">
    <property type="entry name" value="Cit_lyase_B"/>
    <property type="match status" value="1"/>
</dbReference>
<keyword evidence="3 5" id="KW-0460">Magnesium</keyword>
<gene>
    <name evidence="7" type="primary">citE</name>
    <name evidence="7" type="ORF">SCORR_v1c05680</name>
</gene>
<dbReference type="Gene3D" id="3.20.20.60">
    <property type="entry name" value="Phosphoenolpyruvate-binding domains"/>
    <property type="match status" value="1"/>
</dbReference>
<dbReference type="PANTHER" id="PTHR32308">
    <property type="entry name" value="LYASE BETA SUBUNIT, PUTATIVE (AFU_ORTHOLOGUE AFUA_4G13030)-RELATED"/>
    <property type="match status" value="1"/>
</dbReference>
<dbReference type="OrthoDB" id="9786940at2"/>
<feature type="binding site" evidence="4">
    <location>
        <position position="136"/>
    </location>
    <ligand>
        <name>substrate</name>
    </ligand>
</feature>
<name>A0A222EPB5_9MOLU</name>
<evidence type="ECO:0000313" key="7">
    <source>
        <dbReference type="EMBL" id="ASP28340.1"/>
    </source>
</evidence>
<dbReference type="GO" id="GO:0016829">
    <property type="term" value="F:lyase activity"/>
    <property type="evidence" value="ECO:0007669"/>
    <property type="project" value="UniProtKB-KW"/>
</dbReference>
<comment type="cofactor">
    <cofactor evidence="1">
        <name>Mg(2+)</name>
        <dbReference type="ChEBI" id="CHEBI:18420"/>
    </cofactor>
</comment>
<dbReference type="GO" id="GO:0000287">
    <property type="term" value="F:magnesium ion binding"/>
    <property type="evidence" value="ECO:0007669"/>
    <property type="project" value="TreeGrafter"/>
</dbReference>
<feature type="domain" description="HpcH/HpaI aldolase/citrate lyase" evidence="6">
    <location>
        <begin position="11"/>
        <end position="231"/>
    </location>
</feature>
<dbReference type="RefSeq" id="WP_094048976.1">
    <property type="nucleotide sequence ID" value="NZ_CP022535.1"/>
</dbReference>
<evidence type="ECO:0000313" key="8">
    <source>
        <dbReference type="Proteomes" id="UP000203229"/>
    </source>
</evidence>
<accession>A0A222EPB5</accession>
<dbReference type="PANTHER" id="PTHR32308:SF10">
    <property type="entry name" value="CITRATE LYASE SUBUNIT BETA"/>
    <property type="match status" value="1"/>
</dbReference>
<dbReference type="Pfam" id="PF03328">
    <property type="entry name" value="HpcH_HpaI"/>
    <property type="match status" value="1"/>
</dbReference>
<dbReference type="SUPFAM" id="SSF51621">
    <property type="entry name" value="Phosphoenolpyruvate/pyruvate domain"/>
    <property type="match status" value="1"/>
</dbReference>
<protein>
    <submittedName>
        <fullName evidence="7">Citrate lyase subunit beta / citryl-CoA lyase</fullName>
    </submittedName>
</protein>
<dbReference type="InterPro" id="IPR015813">
    <property type="entry name" value="Pyrv/PenolPyrv_kinase-like_dom"/>
</dbReference>
<dbReference type="InterPro" id="IPR005000">
    <property type="entry name" value="Aldolase/citrate-lyase_domain"/>
</dbReference>
<dbReference type="KEGG" id="scou:SCORR_v1c05680"/>
<reference evidence="7 8" key="1">
    <citation type="submission" date="2017-07" db="EMBL/GenBank/DDBJ databases">
        <title>Complete genome sequence of Spiroplasma corruscae EC-1 (DSM 19793).</title>
        <authorList>
            <person name="Tsai Y.-M."/>
            <person name="Lo W.-S."/>
            <person name="Kuo C.-H."/>
        </authorList>
    </citation>
    <scope>NUCLEOTIDE SEQUENCE [LARGE SCALE GENOMIC DNA]</scope>
    <source>
        <strain evidence="7 8">EC-1</strain>
    </source>
</reference>
<dbReference type="AlphaFoldDB" id="A0A222EPB5"/>
<evidence type="ECO:0000259" key="6">
    <source>
        <dbReference type="Pfam" id="PF03328"/>
    </source>
</evidence>
<evidence type="ECO:0000256" key="2">
    <source>
        <dbReference type="ARBA" id="ARBA00022723"/>
    </source>
</evidence>
<sequence length="302" mass="35046">MKNWKINRSRRHMLFVPADKPAMYRDVVFYKPDTIMFDLEDAVSYSEKDSTRILLREILTDMDYNKYNIETCVRVNGIDTEWFEKDIEACVQSNVNMIRLPKVEKVSDIDYAVKTLETYEKKYNREDKVLLFLAFESALGILNAFEIAKSSERIQGIALGGFDYLLDLKGDKTIERTELLYARQHLVHVARALKLDVFDVVYSNVNDKDGFVKEFKFVKSLGFNGKSVIHPNQIRYINEILKPTPDQVEYALEMVKAFNKSVEDGVGVFLFRGTMVDKPVVEKQIEILKLAEDFDLVKKGDY</sequence>
<organism evidence="7 8">
    <name type="scientific">Spiroplasma corruscae</name>
    <dbReference type="NCBI Taxonomy" id="216934"/>
    <lineage>
        <taxon>Bacteria</taxon>
        <taxon>Bacillati</taxon>
        <taxon>Mycoplasmatota</taxon>
        <taxon>Mollicutes</taxon>
        <taxon>Entomoplasmatales</taxon>
        <taxon>Spiroplasmataceae</taxon>
        <taxon>Spiroplasma</taxon>
    </lineage>
</organism>
<keyword evidence="8" id="KW-1185">Reference proteome</keyword>
<proteinExistence type="predicted"/>
<dbReference type="EMBL" id="CP022535">
    <property type="protein sequence ID" value="ASP28340.1"/>
    <property type="molecule type" value="Genomic_DNA"/>
</dbReference>
<feature type="binding site" evidence="4">
    <location>
        <position position="74"/>
    </location>
    <ligand>
        <name>substrate</name>
    </ligand>
</feature>
<evidence type="ECO:0000256" key="4">
    <source>
        <dbReference type="PIRSR" id="PIRSR015582-1"/>
    </source>
</evidence>
<dbReference type="GO" id="GO:0006107">
    <property type="term" value="P:oxaloacetate metabolic process"/>
    <property type="evidence" value="ECO:0007669"/>
    <property type="project" value="TreeGrafter"/>
</dbReference>